<gene>
    <name evidence="2" type="ORF">V8G54_007251</name>
</gene>
<reference evidence="2 3" key="1">
    <citation type="journal article" date="2023" name="Life. Sci Alliance">
        <title>Evolutionary insights into 3D genome organization and epigenetic landscape of Vigna mungo.</title>
        <authorList>
            <person name="Junaid A."/>
            <person name="Singh B."/>
            <person name="Bhatia S."/>
        </authorList>
    </citation>
    <scope>NUCLEOTIDE SEQUENCE [LARGE SCALE GENOMIC DNA]</scope>
    <source>
        <strain evidence="2">Urdbean</strain>
    </source>
</reference>
<dbReference type="Proteomes" id="UP001374535">
    <property type="component" value="Chromosome 2"/>
</dbReference>
<dbReference type="PANTHER" id="PTHR33223">
    <property type="entry name" value="CCHC-TYPE DOMAIN-CONTAINING PROTEIN"/>
    <property type="match status" value="1"/>
</dbReference>
<evidence type="ECO:0000313" key="2">
    <source>
        <dbReference type="EMBL" id="WVZ19929.1"/>
    </source>
</evidence>
<evidence type="ECO:0008006" key="4">
    <source>
        <dbReference type="Google" id="ProtNLM"/>
    </source>
</evidence>
<evidence type="ECO:0000313" key="3">
    <source>
        <dbReference type="Proteomes" id="UP001374535"/>
    </source>
</evidence>
<feature type="compositionally biased region" description="Basic and acidic residues" evidence="1">
    <location>
        <begin position="1"/>
        <end position="22"/>
    </location>
</feature>
<name>A0AAQ3S5A3_VIGMU</name>
<feature type="region of interest" description="Disordered" evidence="1">
    <location>
        <begin position="235"/>
        <end position="298"/>
    </location>
</feature>
<proteinExistence type="predicted"/>
<organism evidence="2 3">
    <name type="scientific">Vigna mungo</name>
    <name type="common">Black gram</name>
    <name type="synonym">Phaseolus mungo</name>
    <dbReference type="NCBI Taxonomy" id="3915"/>
    <lineage>
        <taxon>Eukaryota</taxon>
        <taxon>Viridiplantae</taxon>
        <taxon>Streptophyta</taxon>
        <taxon>Embryophyta</taxon>
        <taxon>Tracheophyta</taxon>
        <taxon>Spermatophyta</taxon>
        <taxon>Magnoliopsida</taxon>
        <taxon>eudicotyledons</taxon>
        <taxon>Gunneridae</taxon>
        <taxon>Pentapetalae</taxon>
        <taxon>rosids</taxon>
        <taxon>fabids</taxon>
        <taxon>Fabales</taxon>
        <taxon>Fabaceae</taxon>
        <taxon>Papilionoideae</taxon>
        <taxon>50 kb inversion clade</taxon>
        <taxon>NPAAA clade</taxon>
        <taxon>indigoferoid/millettioid clade</taxon>
        <taxon>Phaseoleae</taxon>
        <taxon>Vigna</taxon>
    </lineage>
</organism>
<feature type="region of interest" description="Disordered" evidence="1">
    <location>
        <begin position="1"/>
        <end position="87"/>
    </location>
</feature>
<sequence length="298" mass="34159">MQQKHAEEIAALRAELGRHDQSAQHSASTVHRNQHRENENQDRQASQRTNPNGNQHTNPSGNQQGNPDGSEREQPVPLQTVRPTSLLPFTMTIMQTPMPEKSPLMLEKYDGSADPDNHLRIFTNTMAFYMDNDPVICRAFSLSLKDEALEWYNTLPPNSVDCFATAICLHSETGDSTSGLENTKQEKGETLKTFMKSGELPRTFKSDHFTALDAPRAKVLEEALNVELLTLRRKPSPKNADERKRHLRKYIKEGRGSLPKERYLQRSPERTYRKDKQRRSYSRSPSRHRERSVRGVIN</sequence>
<evidence type="ECO:0000256" key="1">
    <source>
        <dbReference type="SAM" id="MobiDB-lite"/>
    </source>
</evidence>
<protein>
    <recommendedName>
        <fullName evidence="4">Retrotransposon gag domain-containing protein</fullName>
    </recommendedName>
</protein>
<accession>A0AAQ3S5A3</accession>
<dbReference type="AlphaFoldDB" id="A0AAQ3S5A3"/>
<feature type="compositionally biased region" description="Basic residues" evidence="1">
    <location>
        <begin position="275"/>
        <end position="291"/>
    </location>
</feature>
<keyword evidence="3" id="KW-1185">Reference proteome</keyword>
<feature type="compositionally biased region" description="Polar residues" evidence="1">
    <location>
        <begin position="43"/>
        <end position="67"/>
    </location>
</feature>
<dbReference type="PANTHER" id="PTHR33223:SF10">
    <property type="entry name" value="AMINOTRANSFERASE-LIKE PLANT MOBILE DOMAIN-CONTAINING PROTEIN"/>
    <property type="match status" value="1"/>
</dbReference>
<dbReference type="EMBL" id="CP144699">
    <property type="protein sequence ID" value="WVZ19929.1"/>
    <property type="molecule type" value="Genomic_DNA"/>
</dbReference>
<feature type="compositionally biased region" description="Basic and acidic residues" evidence="1">
    <location>
        <begin position="239"/>
        <end position="274"/>
    </location>
</feature>